<name>A0A1H3UXD1_9ACTN</name>
<keyword evidence="2" id="KW-1185">Reference proteome</keyword>
<dbReference type="EMBL" id="FNQB01000007">
    <property type="protein sequence ID" value="SDZ67100.1"/>
    <property type="molecule type" value="Genomic_DNA"/>
</dbReference>
<dbReference type="Gene3D" id="3.40.50.450">
    <property type="match status" value="1"/>
</dbReference>
<dbReference type="STRING" id="137265.SAMN05421684_8348"/>
<dbReference type="AlphaFoldDB" id="A0A1H3UXD1"/>
<dbReference type="RefSeq" id="WP_176985353.1">
    <property type="nucleotide sequence ID" value="NZ_BOND01000034.1"/>
</dbReference>
<dbReference type="Proteomes" id="UP000199632">
    <property type="component" value="Unassembled WGS sequence"/>
</dbReference>
<evidence type="ECO:0000313" key="2">
    <source>
        <dbReference type="Proteomes" id="UP000199632"/>
    </source>
</evidence>
<gene>
    <name evidence="1" type="ORF">SAMN05421684_8348</name>
</gene>
<dbReference type="InterPro" id="IPR039470">
    <property type="entry name" value="Nuc_deoxyri_tr2"/>
</dbReference>
<sequence length="146" mass="15986">MTVVIGPPGSVDVPGKRVFLGGAIDLGAAPDWQADVIRALAGHDDLVLLNPRRPDFDPAELDQQIRWELHALEAADLILMWFPAGSSAPISLLETGLHLRSGKLVVGADQTYSRRRNLEITAEVYGTSVRDRLDELVEEVVRLVAR</sequence>
<dbReference type="GO" id="GO:0016740">
    <property type="term" value="F:transferase activity"/>
    <property type="evidence" value="ECO:0007669"/>
    <property type="project" value="UniProtKB-KW"/>
</dbReference>
<organism evidence="1 2">
    <name type="scientific">Asanoa ishikariensis</name>
    <dbReference type="NCBI Taxonomy" id="137265"/>
    <lineage>
        <taxon>Bacteria</taxon>
        <taxon>Bacillati</taxon>
        <taxon>Actinomycetota</taxon>
        <taxon>Actinomycetes</taxon>
        <taxon>Micromonosporales</taxon>
        <taxon>Micromonosporaceae</taxon>
        <taxon>Asanoa</taxon>
    </lineage>
</organism>
<keyword evidence="1" id="KW-0808">Transferase</keyword>
<protein>
    <submittedName>
        <fullName evidence="1">Nucleoside 2-deoxyribosyltransferase like</fullName>
    </submittedName>
</protein>
<reference evidence="2" key="1">
    <citation type="submission" date="2016-10" db="EMBL/GenBank/DDBJ databases">
        <authorList>
            <person name="Varghese N."/>
            <person name="Submissions S."/>
        </authorList>
    </citation>
    <scope>NUCLEOTIDE SEQUENCE [LARGE SCALE GENOMIC DNA]</scope>
    <source>
        <strain evidence="2">DSM 44718</strain>
    </source>
</reference>
<dbReference type="Pfam" id="PF15891">
    <property type="entry name" value="Nuc_deoxyri_tr2"/>
    <property type="match status" value="1"/>
</dbReference>
<accession>A0A1H3UXD1</accession>
<evidence type="ECO:0000313" key="1">
    <source>
        <dbReference type="EMBL" id="SDZ67100.1"/>
    </source>
</evidence>
<proteinExistence type="predicted"/>